<keyword evidence="1" id="KW-0472">Membrane</keyword>
<sequence>MKLSNRHKLYSNLGIQLLGSAWVSISFVTSLPIGISATLLLFNFLDIQSRGYAVLSILAFTIMIVHLLGLPFWGWQKYLQLKKKYGSSEAHRFVRWLEKGDDPSFDFK</sequence>
<proteinExistence type="predicted"/>
<keyword evidence="1" id="KW-1133">Transmembrane helix</keyword>
<organism evidence="2 3">
    <name type="scientific">Vibrio vulnificus</name>
    <dbReference type="NCBI Taxonomy" id="672"/>
    <lineage>
        <taxon>Bacteria</taxon>
        <taxon>Pseudomonadati</taxon>
        <taxon>Pseudomonadota</taxon>
        <taxon>Gammaproteobacteria</taxon>
        <taxon>Vibrionales</taxon>
        <taxon>Vibrionaceae</taxon>
        <taxon>Vibrio</taxon>
    </lineage>
</organism>
<gene>
    <name evidence="2" type="ORF">CRN52_13965</name>
</gene>
<keyword evidence="1" id="KW-0812">Transmembrane</keyword>
<dbReference type="EMBL" id="PDGH01000101">
    <property type="protein sequence ID" value="POB47181.1"/>
    <property type="molecule type" value="Genomic_DNA"/>
</dbReference>
<evidence type="ECO:0000313" key="3">
    <source>
        <dbReference type="Proteomes" id="UP000237466"/>
    </source>
</evidence>
<dbReference type="Proteomes" id="UP000237466">
    <property type="component" value="Unassembled WGS sequence"/>
</dbReference>
<name>A0A2S3R252_VIBVL</name>
<feature type="transmembrane region" description="Helical" evidence="1">
    <location>
        <begin position="21"/>
        <end position="45"/>
    </location>
</feature>
<protein>
    <submittedName>
        <fullName evidence="2">Uncharacterized protein</fullName>
    </submittedName>
</protein>
<evidence type="ECO:0000256" key="1">
    <source>
        <dbReference type="SAM" id="Phobius"/>
    </source>
</evidence>
<accession>A0A2S3R252</accession>
<comment type="caution">
    <text evidence="2">The sequence shown here is derived from an EMBL/GenBank/DDBJ whole genome shotgun (WGS) entry which is preliminary data.</text>
</comment>
<dbReference type="AlphaFoldDB" id="A0A2S3R252"/>
<feature type="transmembrane region" description="Helical" evidence="1">
    <location>
        <begin position="51"/>
        <end position="75"/>
    </location>
</feature>
<evidence type="ECO:0000313" key="2">
    <source>
        <dbReference type="EMBL" id="POB47181.1"/>
    </source>
</evidence>
<reference evidence="2 3" key="1">
    <citation type="journal article" date="2018" name="Front. Microbiol.">
        <title>Phylogeny of Vibrio vulnificus from the Analysis of the Core-Genome: Implications for Intra-Species Taxonomy.</title>
        <authorList>
            <person name="Roig F.J."/>
            <person name="Gonzalez-Candelas F."/>
            <person name="Sanjuan E."/>
            <person name="Fouz B."/>
            <person name="Feil E.J."/>
            <person name="Llorens C."/>
            <person name="Baker-Austin C."/>
            <person name="Oliver J.D."/>
            <person name="Danin-Poleg Y."/>
            <person name="Gibas C.J."/>
            <person name="Kashi Y."/>
            <person name="Gulig P.A."/>
            <person name="Morrison S.S."/>
            <person name="Amaro C."/>
        </authorList>
    </citation>
    <scope>NUCLEOTIDE SEQUENCE [LARGE SCALE GENOMIC DNA]</scope>
    <source>
        <strain evidence="2 3">CECT4608</strain>
    </source>
</reference>
<dbReference type="RefSeq" id="WP_103200596.1">
    <property type="nucleotide sequence ID" value="NZ_PDGH01000101.1"/>
</dbReference>